<dbReference type="OrthoDB" id="1046782at2759"/>
<keyword evidence="2" id="KW-1185">Reference proteome</keyword>
<dbReference type="InParanoid" id="J4I2U8"/>
<reference evidence="1 2" key="1">
    <citation type="journal article" date="2012" name="Appl. Environ. Microbiol.">
        <title>Short-read sequencing for genomic analysis of the brown rot fungus Fibroporia radiculosa.</title>
        <authorList>
            <person name="Tang J.D."/>
            <person name="Perkins A.D."/>
            <person name="Sonstegard T.S."/>
            <person name="Schroeder S.G."/>
            <person name="Burgess S.C."/>
            <person name="Diehl S.V."/>
        </authorList>
    </citation>
    <scope>NUCLEOTIDE SEQUENCE [LARGE SCALE GENOMIC DNA]</scope>
    <source>
        <strain evidence="1 2">TFFH 294</strain>
    </source>
</reference>
<dbReference type="RefSeq" id="XP_012185530.1">
    <property type="nucleotide sequence ID" value="XM_012330140.1"/>
</dbReference>
<name>J4I2U8_9APHY</name>
<evidence type="ECO:0000313" key="1">
    <source>
        <dbReference type="EMBL" id="CCM06247.1"/>
    </source>
</evidence>
<dbReference type="HOGENOM" id="CLU_130086_0_0_1"/>
<protein>
    <recommendedName>
        <fullName evidence="3">MABP domain-containing protein</fullName>
    </recommendedName>
</protein>
<dbReference type="AlphaFoldDB" id="J4I2U8"/>
<dbReference type="EMBL" id="HE797262">
    <property type="protein sequence ID" value="CCM06247.1"/>
    <property type="molecule type" value="Genomic_DNA"/>
</dbReference>
<sequence>MPWFSNIEVHYGTEQSQAPPGRLLEIKGGNDDINAGFGGKYVWLVPVKTNVHADALSSLSIAIQSKEDPTKQDLAAGAGGDYRYIVLALRDPAKITALGLLRSSDPREVPEGWNGSTEDINKGRKGDYLYLVWKSE</sequence>
<dbReference type="STRING" id="599839.J4I2U8"/>
<dbReference type="GeneID" id="24101147"/>
<evidence type="ECO:0008006" key="3">
    <source>
        <dbReference type="Google" id="ProtNLM"/>
    </source>
</evidence>
<dbReference type="Gene3D" id="2.100.10.50">
    <property type="match status" value="1"/>
</dbReference>
<evidence type="ECO:0000313" key="2">
    <source>
        <dbReference type="Proteomes" id="UP000006352"/>
    </source>
</evidence>
<dbReference type="Proteomes" id="UP000006352">
    <property type="component" value="Unassembled WGS sequence"/>
</dbReference>
<organism evidence="1 2">
    <name type="scientific">Fibroporia radiculosa</name>
    <dbReference type="NCBI Taxonomy" id="599839"/>
    <lineage>
        <taxon>Eukaryota</taxon>
        <taxon>Fungi</taxon>
        <taxon>Dikarya</taxon>
        <taxon>Basidiomycota</taxon>
        <taxon>Agaricomycotina</taxon>
        <taxon>Agaricomycetes</taxon>
        <taxon>Polyporales</taxon>
        <taxon>Fibroporiaceae</taxon>
        <taxon>Fibroporia</taxon>
    </lineage>
</organism>
<accession>J4I2U8</accession>
<gene>
    <name evidence="1" type="ORF">FIBRA_08496</name>
</gene>
<proteinExistence type="predicted"/>